<feature type="region of interest" description="Disordered" evidence="6">
    <location>
        <begin position="292"/>
        <end position="313"/>
    </location>
</feature>
<keyword evidence="5 7" id="KW-0472">Membrane</keyword>
<feature type="transmembrane region" description="Helical" evidence="7">
    <location>
        <begin position="233"/>
        <end position="258"/>
    </location>
</feature>
<evidence type="ECO:0000256" key="4">
    <source>
        <dbReference type="ARBA" id="ARBA00022989"/>
    </source>
</evidence>
<comment type="caution">
    <text evidence="8">The sequence shown here is derived from an EMBL/GenBank/DDBJ whole genome shotgun (WGS) entry which is preliminary data.</text>
</comment>
<evidence type="ECO:0000256" key="1">
    <source>
        <dbReference type="ARBA" id="ARBA00004651"/>
    </source>
</evidence>
<feature type="transmembrane region" description="Helical" evidence="7">
    <location>
        <begin position="98"/>
        <end position="119"/>
    </location>
</feature>
<gene>
    <name evidence="8" type="ORF">E6W39_13315</name>
</gene>
<name>A0A540W228_9ACTN</name>
<evidence type="ECO:0000256" key="5">
    <source>
        <dbReference type="ARBA" id="ARBA00023136"/>
    </source>
</evidence>
<feature type="transmembrane region" description="Helical" evidence="7">
    <location>
        <begin position="199"/>
        <end position="221"/>
    </location>
</feature>
<dbReference type="InterPro" id="IPR017039">
    <property type="entry name" value="Virul_fac_BrkB"/>
</dbReference>
<dbReference type="EMBL" id="VIGB01000003">
    <property type="protein sequence ID" value="TQF03053.1"/>
    <property type="molecule type" value="Genomic_DNA"/>
</dbReference>
<dbReference type="RefSeq" id="WP_141633732.1">
    <property type="nucleotide sequence ID" value="NZ_VIGB01000003.1"/>
</dbReference>
<feature type="transmembrane region" description="Helical" evidence="7">
    <location>
        <begin position="41"/>
        <end position="62"/>
    </location>
</feature>
<accession>A0A540W228</accession>
<dbReference type="Proteomes" id="UP000319103">
    <property type="component" value="Unassembled WGS sequence"/>
</dbReference>
<evidence type="ECO:0000256" key="2">
    <source>
        <dbReference type="ARBA" id="ARBA00022475"/>
    </source>
</evidence>
<dbReference type="GO" id="GO:0005886">
    <property type="term" value="C:plasma membrane"/>
    <property type="evidence" value="ECO:0007669"/>
    <property type="project" value="UniProtKB-SubCell"/>
</dbReference>
<feature type="transmembrane region" description="Helical" evidence="7">
    <location>
        <begin position="140"/>
        <end position="162"/>
    </location>
</feature>
<reference evidence="8 9" key="1">
    <citation type="submission" date="2019-06" db="EMBL/GenBank/DDBJ databases">
        <title>Description of Kitasatospora acidophila sp. nov. isolated from pine grove soil, and reclassification of Streptomyces novaecaesareae to Kitasatospora novaeceasareae comb. nov.</title>
        <authorList>
            <person name="Kim M.J."/>
        </authorList>
    </citation>
    <scope>NUCLEOTIDE SEQUENCE [LARGE SCALE GENOMIC DNA]</scope>
    <source>
        <strain evidence="8 9">MMS16-CNU292</strain>
    </source>
</reference>
<feature type="transmembrane region" description="Helical" evidence="7">
    <location>
        <begin position="168"/>
        <end position="187"/>
    </location>
</feature>
<evidence type="ECO:0000256" key="6">
    <source>
        <dbReference type="SAM" id="MobiDB-lite"/>
    </source>
</evidence>
<evidence type="ECO:0000313" key="9">
    <source>
        <dbReference type="Proteomes" id="UP000319103"/>
    </source>
</evidence>
<comment type="subcellular location">
    <subcellularLocation>
        <location evidence="1">Cell membrane</location>
        <topology evidence="1">Multi-pass membrane protein</topology>
    </subcellularLocation>
</comment>
<sequence length="313" mass="34759">MQTSLFSREYVVRTLTFWLRPAFALRVLNRFQRIVGFDRSMALASSGLTALIPLAVLLASFLRHLGGPDVAQRLINRYGLSGGGAEAVRSLFGGGVDAGIDLLSVFFLVLSALGFERAAQRLFEQTWELAPLGVRNTRKGLWWILTLTVYIAVSSSVHAVLGRRPFELAANICLAPLTAVFLIWSGTLLSAGRIERRDLVPFGVVAAVLGTVYSVGASFYLPHLFNSYATRYGPVGAVFAMITFLFGTMFVLVGSSVLGREVQDELERIRQGRRPPDDEVRHQWAVLQDQMKDHWQAARQKTRRRPPQQPPDS</sequence>
<evidence type="ECO:0000313" key="8">
    <source>
        <dbReference type="EMBL" id="TQF03053.1"/>
    </source>
</evidence>
<evidence type="ECO:0000256" key="7">
    <source>
        <dbReference type="SAM" id="Phobius"/>
    </source>
</evidence>
<dbReference type="PANTHER" id="PTHR30213:SF1">
    <property type="entry name" value="INNER MEMBRANE PROTEIN YHJD"/>
    <property type="match status" value="1"/>
</dbReference>
<dbReference type="Pfam" id="PF03631">
    <property type="entry name" value="Virul_fac_BrkB"/>
    <property type="match status" value="1"/>
</dbReference>
<keyword evidence="3 7" id="KW-0812">Transmembrane</keyword>
<evidence type="ECO:0000256" key="3">
    <source>
        <dbReference type="ARBA" id="ARBA00022692"/>
    </source>
</evidence>
<keyword evidence="2" id="KW-1003">Cell membrane</keyword>
<proteinExistence type="predicted"/>
<dbReference type="PANTHER" id="PTHR30213">
    <property type="entry name" value="INNER MEMBRANE PROTEIN YHJD"/>
    <property type="match status" value="1"/>
</dbReference>
<dbReference type="OrthoDB" id="3850998at2"/>
<dbReference type="AlphaFoldDB" id="A0A540W228"/>
<keyword evidence="9" id="KW-1185">Reference proteome</keyword>
<protein>
    <submittedName>
        <fullName evidence="8">YihY/virulence factor BrkB family protein</fullName>
    </submittedName>
</protein>
<organism evidence="8 9">
    <name type="scientific">Kitasatospora acidiphila</name>
    <dbReference type="NCBI Taxonomy" id="2567942"/>
    <lineage>
        <taxon>Bacteria</taxon>
        <taxon>Bacillati</taxon>
        <taxon>Actinomycetota</taxon>
        <taxon>Actinomycetes</taxon>
        <taxon>Kitasatosporales</taxon>
        <taxon>Streptomycetaceae</taxon>
        <taxon>Kitasatospora</taxon>
    </lineage>
</organism>
<keyword evidence="4 7" id="KW-1133">Transmembrane helix</keyword>